<evidence type="ECO:0000313" key="4">
    <source>
        <dbReference type="Proteomes" id="UP001642409"/>
    </source>
</evidence>
<proteinExistence type="predicted"/>
<protein>
    <submittedName>
        <fullName evidence="2">Uncharacterized protein</fullName>
    </submittedName>
</protein>
<organism evidence="2">
    <name type="scientific">Hexamita inflata</name>
    <dbReference type="NCBI Taxonomy" id="28002"/>
    <lineage>
        <taxon>Eukaryota</taxon>
        <taxon>Metamonada</taxon>
        <taxon>Diplomonadida</taxon>
        <taxon>Hexamitidae</taxon>
        <taxon>Hexamitinae</taxon>
        <taxon>Hexamita</taxon>
    </lineage>
</organism>
<reference evidence="2" key="1">
    <citation type="submission" date="2023-06" db="EMBL/GenBank/DDBJ databases">
        <authorList>
            <person name="Kurt Z."/>
        </authorList>
    </citation>
    <scope>NUCLEOTIDE SEQUENCE</scope>
</reference>
<evidence type="ECO:0000313" key="2">
    <source>
        <dbReference type="EMBL" id="CAI9929799.1"/>
    </source>
</evidence>
<feature type="compositionally biased region" description="Basic and acidic residues" evidence="1">
    <location>
        <begin position="110"/>
        <end position="124"/>
    </location>
</feature>
<dbReference type="EMBL" id="CATOUU010000440">
    <property type="protein sequence ID" value="CAI9929799.1"/>
    <property type="molecule type" value="Genomic_DNA"/>
</dbReference>
<dbReference type="Proteomes" id="UP001642409">
    <property type="component" value="Unassembled WGS sequence"/>
</dbReference>
<reference evidence="3 4" key="2">
    <citation type="submission" date="2024-07" db="EMBL/GenBank/DDBJ databases">
        <authorList>
            <person name="Akdeniz Z."/>
        </authorList>
    </citation>
    <scope>NUCLEOTIDE SEQUENCE [LARGE SCALE GENOMIC DNA]</scope>
</reference>
<evidence type="ECO:0000256" key="1">
    <source>
        <dbReference type="SAM" id="MobiDB-lite"/>
    </source>
</evidence>
<feature type="compositionally biased region" description="Basic residues" evidence="1">
    <location>
        <begin position="368"/>
        <end position="378"/>
    </location>
</feature>
<name>A0AA86TV24_9EUKA</name>
<keyword evidence="4" id="KW-1185">Reference proteome</keyword>
<feature type="region of interest" description="Disordered" evidence="1">
    <location>
        <begin position="446"/>
        <end position="476"/>
    </location>
</feature>
<feature type="region of interest" description="Disordered" evidence="1">
    <location>
        <begin position="357"/>
        <end position="383"/>
    </location>
</feature>
<evidence type="ECO:0000313" key="3">
    <source>
        <dbReference type="EMBL" id="CAL5993112.1"/>
    </source>
</evidence>
<sequence>METEIFNTLISHYQDMRLSQAQQDLQNELFKYIPKQPNIQQVTQKSVFEISQLNQTNDFDSTMRSSNDFDSTIMSQSTQNPKNLKQLSKDPPRSLTKQEMPPQSPIPKPKVNEKQKQLQQKDEIEQVNVPKPKTPPKRQFTMRQQDIPKQKLEPVDKQIISQTNKQVVPSKTKIQKTVEQQNDYRVNETPSQVVQMKTTSLNNSEERKVFQKVSNQSGLQMVKYTNNQQVDITNQQPVSQKVVNDNIEMDVQKALQLLMGYSAQLKTQESQNAATNKDSDLVSEIKRIQTQLQKEATEKANQVKLETKIDIKPKSEPIEAVKANPKPHTHHKSKEQPIDKSQVQVVQLQRMPKHFIKEQVRHEEIPPRKPHPNPKQRKPSTPPLIIREIIMPKQPQIKRKKQSDESMAAIIAAEIHKVIEEHNEIEGNKTVPEQDLRDLSELVQNTHKELNQKPVLKQKTTAKEPEINNSQTEPGEIWPKYDAKLAKKLVEQGRGIGVYEDSIYSDWELEGEIEEGEIVGLRQ</sequence>
<feature type="region of interest" description="Disordered" evidence="1">
    <location>
        <begin position="58"/>
        <end position="146"/>
    </location>
</feature>
<dbReference type="EMBL" id="CAXDID020000029">
    <property type="protein sequence ID" value="CAL5993112.1"/>
    <property type="molecule type" value="Genomic_DNA"/>
</dbReference>
<feature type="compositionally biased region" description="Basic and acidic residues" evidence="1">
    <location>
        <begin position="357"/>
        <end position="367"/>
    </location>
</feature>
<gene>
    <name evidence="3" type="ORF">HINF_LOCUS12913</name>
    <name evidence="2" type="ORF">HINF_LOCUS17444</name>
</gene>
<feature type="compositionally biased region" description="Polar residues" evidence="1">
    <location>
        <begin position="58"/>
        <end position="86"/>
    </location>
</feature>
<dbReference type="AlphaFoldDB" id="A0AA86TV24"/>
<accession>A0AA86TV24</accession>
<comment type="caution">
    <text evidence="2">The sequence shown here is derived from an EMBL/GenBank/DDBJ whole genome shotgun (WGS) entry which is preliminary data.</text>
</comment>